<accession>A0A3S0U934</accession>
<evidence type="ECO:0000313" key="1">
    <source>
        <dbReference type="EMBL" id="RUQ32795.1"/>
    </source>
</evidence>
<proteinExistence type="predicted"/>
<dbReference type="Proteomes" id="UP000267430">
    <property type="component" value="Unassembled WGS sequence"/>
</dbReference>
<dbReference type="AlphaFoldDB" id="A0A3S0U934"/>
<reference evidence="1 2" key="1">
    <citation type="submission" date="2018-12" db="EMBL/GenBank/DDBJ databases">
        <title>Bacillus chawlae sp. nov., Bacillus glennii sp. nov., and Bacillus saganii sp. nov. Isolated from the Vehicle Assembly Building at Kennedy Space Center where the Viking Spacecraft were Assembled.</title>
        <authorList>
            <person name="Seuylemezian A."/>
            <person name="Vaishampayan P."/>
        </authorList>
    </citation>
    <scope>NUCLEOTIDE SEQUENCE [LARGE SCALE GENOMIC DNA]</scope>
    <source>
        <strain evidence="1 2">L5</strain>
    </source>
</reference>
<evidence type="ECO:0000313" key="2">
    <source>
        <dbReference type="Proteomes" id="UP000267430"/>
    </source>
</evidence>
<sequence>MFGKTLQIGLVVDDVEAYMKKYNDVYGIGPWTVYDFNKDNISNMTVHGKKEEYTFKVAICFEFHNMQWELIEPTSDNSIYSEFLKEHGPGLHHIALSTENADSKENYEDVMLKMAARGINEIQGGEFALKYTYLDTMKDLGFILEIFNTNEDYDLPASVGTYPSQK</sequence>
<comment type="caution">
    <text evidence="1">The sequence shown here is derived from an EMBL/GenBank/DDBJ whole genome shotgun (WGS) entry which is preliminary data.</text>
</comment>
<dbReference type="Gene3D" id="3.10.180.10">
    <property type="entry name" value="2,3-Dihydroxybiphenyl 1,2-Dioxygenase, domain 1"/>
    <property type="match status" value="1"/>
</dbReference>
<gene>
    <name evidence="1" type="ORF">ELQ35_01545</name>
</gene>
<dbReference type="OrthoDB" id="9788468at2"/>
<keyword evidence="2" id="KW-1185">Reference proteome</keyword>
<dbReference type="InterPro" id="IPR029068">
    <property type="entry name" value="Glyas_Bleomycin-R_OHBP_Dase"/>
</dbReference>
<dbReference type="EMBL" id="RYZZ01000001">
    <property type="protein sequence ID" value="RUQ32795.1"/>
    <property type="molecule type" value="Genomic_DNA"/>
</dbReference>
<organism evidence="1 2">
    <name type="scientific">Peribacillus cavernae</name>
    <dbReference type="NCBI Taxonomy" id="1674310"/>
    <lineage>
        <taxon>Bacteria</taxon>
        <taxon>Bacillati</taxon>
        <taxon>Bacillota</taxon>
        <taxon>Bacilli</taxon>
        <taxon>Bacillales</taxon>
        <taxon>Bacillaceae</taxon>
        <taxon>Peribacillus</taxon>
    </lineage>
</organism>
<protein>
    <submittedName>
        <fullName evidence="1">Glyoxalase</fullName>
    </submittedName>
</protein>
<dbReference type="SUPFAM" id="SSF54593">
    <property type="entry name" value="Glyoxalase/Bleomycin resistance protein/Dihydroxybiphenyl dioxygenase"/>
    <property type="match status" value="1"/>
</dbReference>
<name>A0A3S0U934_9BACI</name>
<dbReference type="Pfam" id="PF13669">
    <property type="entry name" value="Glyoxalase_4"/>
    <property type="match status" value="1"/>
</dbReference>
<dbReference type="RefSeq" id="WP_126863086.1">
    <property type="nucleotide sequence ID" value="NZ_JAUSTX010000003.1"/>
</dbReference>